<dbReference type="AlphaFoldDB" id="A0AB39VZ60"/>
<dbReference type="InterPro" id="IPR043142">
    <property type="entry name" value="PapC-like_C_sf"/>
</dbReference>
<sequence length="114" mass="12261">MNSQTDITDNVKNVVPTRGALVLSSFDTHIGVRALITLNHNNHPIPFGASVQEVGSDSSSIVGDDGQAYISGMPQSGKLKVQWGPTDNESCTASYDIPQLSKKTPIYNLTELCR</sequence>
<protein>
    <submittedName>
        <fullName evidence="2">FimD/PapC C-terminal domain-containing protein</fullName>
    </submittedName>
</protein>
<dbReference type="Pfam" id="PF13953">
    <property type="entry name" value="PapC_C"/>
    <property type="match status" value="1"/>
</dbReference>
<evidence type="ECO:0000259" key="1">
    <source>
        <dbReference type="Pfam" id="PF13953"/>
    </source>
</evidence>
<dbReference type="GO" id="GO:0009279">
    <property type="term" value="C:cell outer membrane"/>
    <property type="evidence" value="ECO:0007669"/>
    <property type="project" value="TreeGrafter"/>
</dbReference>
<gene>
    <name evidence="2" type="ORF">AB3G37_13885</name>
</gene>
<dbReference type="PANTHER" id="PTHR30451">
    <property type="entry name" value="OUTER MEMBRANE USHER PROTEIN"/>
    <property type="match status" value="1"/>
</dbReference>
<proteinExistence type="predicted"/>
<dbReference type="GO" id="GO:0009297">
    <property type="term" value="P:pilus assembly"/>
    <property type="evidence" value="ECO:0007669"/>
    <property type="project" value="InterPro"/>
</dbReference>
<accession>A0AB39VZ60</accession>
<dbReference type="InterPro" id="IPR000015">
    <property type="entry name" value="Fimb_usher"/>
</dbReference>
<feature type="domain" description="PapC-like C-terminal" evidence="1">
    <location>
        <begin position="35"/>
        <end position="99"/>
    </location>
</feature>
<dbReference type="EMBL" id="CP165628">
    <property type="protein sequence ID" value="XDU74892.1"/>
    <property type="molecule type" value="Genomic_DNA"/>
</dbReference>
<reference evidence="2" key="1">
    <citation type="submission" date="2024-07" db="EMBL/GenBank/DDBJ databases">
        <authorList>
            <person name="Biller S.J."/>
        </authorList>
    </citation>
    <scope>NUCLEOTIDE SEQUENCE</scope>
    <source>
        <strain evidence="2">WC2420</strain>
    </source>
</reference>
<organism evidence="2">
    <name type="scientific">Rouxiella sp. WC2420</name>
    <dbReference type="NCBI Taxonomy" id="3234145"/>
    <lineage>
        <taxon>Bacteria</taxon>
        <taxon>Pseudomonadati</taxon>
        <taxon>Pseudomonadota</taxon>
        <taxon>Gammaproteobacteria</taxon>
        <taxon>Enterobacterales</taxon>
        <taxon>Yersiniaceae</taxon>
        <taxon>Rouxiella</taxon>
    </lineage>
</organism>
<dbReference type="Gene3D" id="2.60.40.2070">
    <property type="match status" value="1"/>
</dbReference>
<dbReference type="PANTHER" id="PTHR30451:SF6">
    <property type="entry name" value="OUTER MEMBRANE USHER PROTEIN SFMD"/>
    <property type="match status" value="1"/>
</dbReference>
<dbReference type="InterPro" id="IPR025949">
    <property type="entry name" value="PapC-like_C"/>
</dbReference>
<name>A0AB39VZ60_9GAMM</name>
<dbReference type="GO" id="GO:0015473">
    <property type="term" value="F:fimbrial usher porin activity"/>
    <property type="evidence" value="ECO:0007669"/>
    <property type="project" value="InterPro"/>
</dbReference>
<evidence type="ECO:0000313" key="2">
    <source>
        <dbReference type="EMBL" id="XDU74892.1"/>
    </source>
</evidence>